<feature type="domain" description="GH16" evidence="1">
    <location>
        <begin position="1"/>
        <end position="223"/>
    </location>
</feature>
<dbReference type="PANTHER" id="PTHR10963:SF24">
    <property type="entry name" value="GLYCOSIDASE C21B10.07-RELATED"/>
    <property type="match status" value="1"/>
</dbReference>
<organism evidence="2 3">
    <name type="scientific">Marasmius tenuissimus</name>
    <dbReference type="NCBI Taxonomy" id="585030"/>
    <lineage>
        <taxon>Eukaryota</taxon>
        <taxon>Fungi</taxon>
        <taxon>Dikarya</taxon>
        <taxon>Basidiomycota</taxon>
        <taxon>Agaricomycotina</taxon>
        <taxon>Agaricomycetes</taxon>
        <taxon>Agaricomycetidae</taxon>
        <taxon>Agaricales</taxon>
        <taxon>Marasmiineae</taxon>
        <taxon>Marasmiaceae</taxon>
        <taxon>Marasmius</taxon>
    </lineage>
</organism>
<reference evidence="2 3" key="1">
    <citation type="submission" date="2024-05" db="EMBL/GenBank/DDBJ databases">
        <title>A draft genome resource for the thread blight pathogen Marasmius tenuissimus strain MS-2.</title>
        <authorList>
            <person name="Yulfo-Soto G.E."/>
            <person name="Baruah I.K."/>
            <person name="Amoako-Attah I."/>
            <person name="Bukari Y."/>
            <person name="Meinhardt L.W."/>
            <person name="Bailey B.A."/>
            <person name="Cohen S.P."/>
        </authorList>
    </citation>
    <scope>NUCLEOTIDE SEQUENCE [LARGE SCALE GENOMIC DNA]</scope>
    <source>
        <strain evidence="2 3">MS-2</strain>
    </source>
</reference>
<protein>
    <recommendedName>
        <fullName evidence="1">GH16 domain-containing protein</fullName>
    </recommendedName>
</protein>
<dbReference type="InterPro" id="IPR050546">
    <property type="entry name" value="Glycosyl_Hydrlase_16"/>
</dbReference>
<dbReference type="PROSITE" id="PS51762">
    <property type="entry name" value="GH16_2"/>
    <property type="match status" value="1"/>
</dbReference>
<evidence type="ECO:0000313" key="2">
    <source>
        <dbReference type="EMBL" id="KAL0068732.1"/>
    </source>
</evidence>
<evidence type="ECO:0000259" key="1">
    <source>
        <dbReference type="PROSITE" id="PS51762"/>
    </source>
</evidence>
<dbReference type="Proteomes" id="UP001437256">
    <property type="component" value="Unassembled WGS sequence"/>
</dbReference>
<sequence>MKADSTSVVPPGSRGRDSIRITSLTAYDKALFVANISHMPVGCGTWPAFWTLSQKGPWPNGGEIDIIEGVHANSLNLASLHTIPQCTMDKDMCGDRSSLHTGHPVSTDCNTAVNYNQGCGVEFAKATSYGHGFNQNKGGYYILEKGSPIRVWFLPRGDPKIEELFEGESHFKTISTDDLPTVPDAIFPTRTNCDYGGHFDAHAMVFDVTLCGDWAGSTFSSAGCGASCVDFVDNNPQAFAEAYWVVDSVKVYTKDSGYDTLQAPLFAQGSDL</sequence>
<dbReference type="Pfam" id="PF26113">
    <property type="entry name" value="GH16_XgeA"/>
    <property type="match status" value="1"/>
</dbReference>
<dbReference type="SUPFAM" id="SSF49899">
    <property type="entry name" value="Concanavalin A-like lectins/glucanases"/>
    <property type="match status" value="1"/>
</dbReference>
<dbReference type="InterPro" id="IPR000757">
    <property type="entry name" value="Beta-glucanase-like"/>
</dbReference>
<proteinExistence type="predicted"/>
<comment type="caution">
    <text evidence="2">The sequence shown here is derived from an EMBL/GenBank/DDBJ whole genome shotgun (WGS) entry which is preliminary data.</text>
</comment>
<evidence type="ECO:0000313" key="3">
    <source>
        <dbReference type="Proteomes" id="UP001437256"/>
    </source>
</evidence>
<dbReference type="InterPro" id="IPR013320">
    <property type="entry name" value="ConA-like_dom_sf"/>
</dbReference>
<dbReference type="EMBL" id="JBBXMP010000016">
    <property type="protein sequence ID" value="KAL0068732.1"/>
    <property type="molecule type" value="Genomic_DNA"/>
</dbReference>
<gene>
    <name evidence="2" type="ORF">AAF712_004061</name>
</gene>
<keyword evidence="3" id="KW-1185">Reference proteome</keyword>
<dbReference type="PANTHER" id="PTHR10963">
    <property type="entry name" value="GLYCOSYL HYDROLASE-RELATED"/>
    <property type="match status" value="1"/>
</dbReference>
<accession>A0ABR3A436</accession>
<name>A0ABR3A436_9AGAR</name>
<dbReference type="Gene3D" id="2.60.120.200">
    <property type="match status" value="1"/>
</dbReference>